<dbReference type="GO" id="GO:0006355">
    <property type="term" value="P:regulation of DNA-templated transcription"/>
    <property type="evidence" value="ECO:0007669"/>
    <property type="project" value="TreeGrafter"/>
</dbReference>
<organism evidence="4 5">
    <name type="scientific">Rhizophagus irregularis</name>
    <dbReference type="NCBI Taxonomy" id="588596"/>
    <lineage>
        <taxon>Eukaryota</taxon>
        <taxon>Fungi</taxon>
        <taxon>Fungi incertae sedis</taxon>
        <taxon>Mucoromycota</taxon>
        <taxon>Glomeromycotina</taxon>
        <taxon>Glomeromycetes</taxon>
        <taxon>Glomerales</taxon>
        <taxon>Glomeraceae</taxon>
        <taxon>Rhizophagus</taxon>
    </lineage>
</organism>
<dbReference type="AlphaFoldDB" id="A0A2N1NPT2"/>
<sequence length="89" mass="10609">INHPMDLFTINSKLKNDKYTSIKYFEKDMHLIFHNCYTYNDRGSEIYNLGEELESVFNKIWVEKVIFQVGQKEKLKRVRDTDDSSTGKL</sequence>
<gene>
    <name evidence="4" type="ORF">RhiirC2_654917</name>
</gene>
<dbReference type="Pfam" id="PF00439">
    <property type="entry name" value="Bromodomain"/>
    <property type="match status" value="1"/>
</dbReference>
<dbReference type="Gene3D" id="1.20.920.10">
    <property type="entry name" value="Bromodomain-like"/>
    <property type="match status" value="1"/>
</dbReference>
<dbReference type="SUPFAM" id="SSF47370">
    <property type="entry name" value="Bromodomain"/>
    <property type="match status" value="1"/>
</dbReference>
<evidence type="ECO:0000256" key="2">
    <source>
        <dbReference type="PROSITE-ProRule" id="PRU00035"/>
    </source>
</evidence>
<evidence type="ECO:0000313" key="4">
    <source>
        <dbReference type="EMBL" id="PKK75912.1"/>
    </source>
</evidence>
<dbReference type="PROSITE" id="PS50014">
    <property type="entry name" value="BROMODOMAIN_2"/>
    <property type="match status" value="1"/>
</dbReference>
<reference evidence="4 5" key="2">
    <citation type="submission" date="2017-10" db="EMBL/GenBank/DDBJ databases">
        <title>Extensive intraspecific genome diversity in a model arbuscular mycorrhizal fungus.</title>
        <authorList>
            <person name="Chen E.C.H."/>
            <person name="Morin E."/>
            <person name="Baudet D."/>
            <person name="Noel J."/>
            <person name="Ndikumana S."/>
            <person name="Charron P."/>
            <person name="St-Onge C."/>
            <person name="Giorgi J."/>
            <person name="Grigoriev I.V."/>
            <person name="Roux C."/>
            <person name="Martin F.M."/>
            <person name="Corradi N."/>
        </authorList>
    </citation>
    <scope>NUCLEOTIDE SEQUENCE [LARGE SCALE GENOMIC DNA]</scope>
    <source>
        <strain evidence="4 5">C2</strain>
    </source>
</reference>
<dbReference type="InterPro" id="IPR001487">
    <property type="entry name" value="Bromodomain"/>
</dbReference>
<feature type="non-terminal residue" evidence="4">
    <location>
        <position position="1"/>
    </location>
</feature>
<comment type="caution">
    <text evidence="4">The sequence shown here is derived from an EMBL/GenBank/DDBJ whole genome shotgun (WGS) entry which is preliminary data.</text>
</comment>
<dbReference type="InterPro" id="IPR050935">
    <property type="entry name" value="Bromo_chromatin_reader"/>
</dbReference>
<dbReference type="GO" id="GO:0000785">
    <property type="term" value="C:chromatin"/>
    <property type="evidence" value="ECO:0007669"/>
    <property type="project" value="TreeGrafter"/>
</dbReference>
<protein>
    <submittedName>
        <fullName evidence="4">Bromodomain-containing protein</fullName>
    </submittedName>
</protein>
<evidence type="ECO:0000313" key="5">
    <source>
        <dbReference type="Proteomes" id="UP000233469"/>
    </source>
</evidence>
<dbReference type="GO" id="GO:0005634">
    <property type="term" value="C:nucleus"/>
    <property type="evidence" value="ECO:0007669"/>
    <property type="project" value="TreeGrafter"/>
</dbReference>
<dbReference type="PANTHER" id="PTHR22880:SF225">
    <property type="entry name" value="BROMODOMAIN-CONTAINING PROTEIN BET-1-RELATED"/>
    <property type="match status" value="1"/>
</dbReference>
<proteinExistence type="predicted"/>
<accession>A0A2N1NPT2</accession>
<evidence type="ECO:0000256" key="1">
    <source>
        <dbReference type="ARBA" id="ARBA00023117"/>
    </source>
</evidence>
<dbReference type="PRINTS" id="PR00503">
    <property type="entry name" value="BROMODOMAIN"/>
</dbReference>
<reference evidence="4 5" key="1">
    <citation type="submission" date="2016-04" db="EMBL/GenBank/DDBJ databases">
        <title>Genome analyses suggest a sexual origin of heterokaryosis in a supposedly ancient asexual fungus.</title>
        <authorList>
            <person name="Ropars J."/>
            <person name="Sedzielewska K."/>
            <person name="Noel J."/>
            <person name="Charron P."/>
            <person name="Farinelli L."/>
            <person name="Marton T."/>
            <person name="Kruger M."/>
            <person name="Pelin A."/>
            <person name="Brachmann A."/>
            <person name="Corradi N."/>
        </authorList>
    </citation>
    <scope>NUCLEOTIDE SEQUENCE [LARGE SCALE GENOMIC DNA]</scope>
    <source>
        <strain evidence="4 5">C2</strain>
    </source>
</reference>
<evidence type="ECO:0000259" key="3">
    <source>
        <dbReference type="PROSITE" id="PS50014"/>
    </source>
</evidence>
<dbReference type="GO" id="GO:0006338">
    <property type="term" value="P:chromatin remodeling"/>
    <property type="evidence" value="ECO:0007669"/>
    <property type="project" value="TreeGrafter"/>
</dbReference>
<dbReference type="InterPro" id="IPR036427">
    <property type="entry name" value="Bromodomain-like_sf"/>
</dbReference>
<dbReference type="SMART" id="SM00297">
    <property type="entry name" value="BROMO"/>
    <property type="match status" value="1"/>
</dbReference>
<dbReference type="Proteomes" id="UP000233469">
    <property type="component" value="Unassembled WGS sequence"/>
</dbReference>
<keyword evidence="1 2" id="KW-0103">Bromodomain</keyword>
<dbReference type="EMBL" id="LLXL01000214">
    <property type="protein sequence ID" value="PKK75912.1"/>
    <property type="molecule type" value="Genomic_DNA"/>
</dbReference>
<name>A0A2N1NPT2_9GLOM</name>
<dbReference type="PANTHER" id="PTHR22880">
    <property type="entry name" value="FALZ-RELATED BROMODOMAIN-CONTAINING PROTEINS"/>
    <property type="match status" value="1"/>
</dbReference>
<feature type="domain" description="Bromo" evidence="3">
    <location>
        <begin position="1"/>
        <end position="47"/>
    </location>
</feature>